<dbReference type="InterPro" id="IPR007763">
    <property type="entry name" value="NDUFA12"/>
</dbReference>
<dbReference type="InterPro" id="IPR052618">
    <property type="entry name" value="ComplexI_NDUFA12"/>
</dbReference>
<comment type="caution">
    <text evidence="3">The sequence shown here is derived from an EMBL/GenBank/DDBJ whole genome shotgun (WGS) entry which is preliminary data.</text>
</comment>
<evidence type="ECO:0000313" key="3">
    <source>
        <dbReference type="EMBL" id="GMK57351.1"/>
    </source>
</evidence>
<evidence type="ECO:0000313" key="4">
    <source>
        <dbReference type="Proteomes" id="UP001222932"/>
    </source>
</evidence>
<gene>
    <name evidence="3" type="ORF">CspeluHIS016_0401850</name>
</gene>
<comment type="similarity">
    <text evidence="1">Belongs to the complex I NDUFA12 subunit family.</text>
</comment>
<feature type="region of interest" description="Disordered" evidence="2">
    <location>
        <begin position="191"/>
        <end position="278"/>
    </location>
</feature>
<name>A0AAD3YBT6_9TREE</name>
<feature type="compositionally biased region" description="Basic and acidic residues" evidence="2">
    <location>
        <begin position="239"/>
        <end position="253"/>
    </location>
</feature>
<evidence type="ECO:0000256" key="2">
    <source>
        <dbReference type="SAM" id="MobiDB-lite"/>
    </source>
</evidence>
<sequence>MRATQRQLGVWSKLISKIPFSSKRPIGYDLAGNRYFELPNPAGGRTKRTVEYADSPTSYAYSSPEDYRRGTAQLPVQWTAWMSHTRATPPSMDELRKDAARQAALRVRVAEIEARERAERIEQGYLLPDGAEAGERKVPASLGGNVGQTGEFASAGGTPHASAKFAYPPAPREKLPNRGSAPVAVDLAKASLEPSTSQAAPASSSEPAPAEGKDGQIGDIALPRVKVDALSTDPSTLRKLAEEDTRRRLRESGVSEEGLGEAGVKSVGKGFRPRKRGA</sequence>
<dbReference type="GO" id="GO:0045271">
    <property type="term" value="C:respiratory chain complex I"/>
    <property type="evidence" value="ECO:0007669"/>
    <property type="project" value="InterPro"/>
</dbReference>
<evidence type="ECO:0000256" key="1">
    <source>
        <dbReference type="ARBA" id="ARBA00007355"/>
    </source>
</evidence>
<reference evidence="3" key="2">
    <citation type="submission" date="2023-06" db="EMBL/GenBank/DDBJ databases">
        <authorList>
            <person name="Kobayashi Y."/>
            <person name="Kayamori A."/>
            <person name="Aoki K."/>
            <person name="Shiwa Y."/>
            <person name="Fujita N."/>
            <person name="Sugita T."/>
            <person name="Iwasaki W."/>
            <person name="Tanaka N."/>
            <person name="Takashima M."/>
        </authorList>
    </citation>
    <scope>NUCLEOTIDE SEQUENCE</scope>
    <source>
        <strain evidence="3">HIS016</strain>
    </source>
</reference>
<dbReference type="PANTHER" id="PTHR32470">
    <property type="entry name" value="ADH DEHYDROGENASE [UBIQUINONE] 1 ALPHA SUBCOMPLEX ASSEMBLY FACTOR 2"/>
    <property type="match status" value="1"/>
</dbReference>
<reference evidence="3" key="1">
    <citation type="journal article" date="2023" name="BMC Genomics">
        <title>Chromosome-level genome assemblies of Cutaneotrichosporon spp. (Trichosporonales, Basidiomycota) reveal imbalanced evolution between nucleotide sequences and chromosome synteny.</title>
        <authorList>
            <person name="Kobayashi Y."/>
            <person name="Kayamori A."/>
            <person name="Aoki K."/>
            <person name="Shiwa Y."/>
            <person name="Matsutani M."/>
            <person name="Fujita N."/>
            <person name="Sugita T."/>
            <person name="Iwasaki W."/>
            <person name="Tanaka N."/>
            <person name="Takashima M."/>
        </authorList>
    </citation>
    <scope>NUCLEOTIDE SEQUENCE</scope>
    <source>
        <strain evidence="3">HIS016</strain>
    </source>
</reference>
<dbReference type="Pfam" id="PF05071">
    <property type="entry name" value="NDUFA12"/>
    <property type="match status" value="1"/>
</dbReference>
<protein>
    <recommendedName>
        <fullName evidence="5">NADH dehydrogenase [ubiquinone] 1 alpha subcomplex subunit</fullName>
    </recommendedName>
</protein>
<feature type="compositionally biased region" description="Low complexity" evidence="2">
    <location>
        <begin position="193"/>
        <end position="210"/>
    </location>
</feature>
<dbReference type="GO" id="GO:0005739">
    <property type="term" value="C:mitochondrion"/>
    <property type="evidence" value="ECO:0007669"/>
    <property type="project" value="TreeGrafter"/>
</dbReference>
<organism evidence="3 4">
    <name type="scientific">Cutaneotrichosporon spelunceum</name>
    <dbReference type="NCBI Taxonomy" id="1672016"/>
    <lineage>
        <taxon>Eukaryota</taxon>
        <taxon>Fungi</taxon>
        <taxon>Dikarya</taxon>
        <taxon>Basidiomycota</taxon>
        <taxon>Agaricomycotina</taxon>
        <taxon>Tremellomycetes</taxon>
        <taxon>Trichosporonales</taxon>
        <taxon>Trichosporonaceae</taxon>
        <taxon>Cutaneotrichosporon</taxon>
    </lineage>
</organism>
<accession>A0AAD3YBT6</accession>
<keyword evidence="4" id="KW-1185">Reference proteome</keyword>
<dbReference type="Proteomes" id="UP001222932">
    <property type="component" value="Unassembled WGS sequence"/>
</dbReference>
<dbReference type="AlphaFoldDB" id="A0AAD3YBT6"/>
<proteinExistence type="inferred from homology"/>
<dbReference type="GO" id="GO:0032981">
    <property type="term" value="P:mitochondrial respiratory chain complex I assembly"/>
    <property type="evidence" value="ECO:0007669"/>
    <property type="project" value="TreeGrafter"/>
</dbReference>
<dbReference type="EMBL" id="BTCM01000004">
    <property type="protein sequence ID" value="GMK57351.1"/>
    <property type="molecule type" value="Genomic_DNA"/>
</dbReference>
<dbReference type="PANTHER" id="PTHR32470:SF2">
    <property type="entry name" value="NADH DEHYDROGENASE [UBIQUINONE] 1 ALPHA SUBCOMPLEX ASSEMBLY FACTOR 2"/>
    <property type="match status" value="1"/>
</dbReference>
<feature type="region of interest" description="Disordered" evidence="2">
    <location>
        <begin position="148"/>
        <end position="178"/>
    </location>
</feature>
<evidence type="ECO:0008006" key="5">
    <source>
        <dbReference type="Google" id="ProtNLM"/>
    </source>
</evidence>